<accession>A0A1I7RIF6</accession>
<keyword evidence="4" id="KW-1185">Reference proteome</keyword>
<dbReference type="Proteomes" id="UP000659654">
    <property type="component" value="Unassembled WGS sequence"/>
</dbReference>
<dbReference type="Proteomes" id="UP000095284">
    <property type="component" value="Unplaced"/>
</dbReference>
<feature type="compositionally biased region" description="Basic and acidic residues" evidence="1">
    <location>
        <begin position="65"/>
        <end position="76"/>
    </location>
</feature>
<sequence>MERFVTNAQHLNVLADAAETHVSTDLAKGIGPPKLDRDGNLTFDGEGNLIREPVPLPATTSTPRRQSDEWGDYKEN</sequence>
<dbReference type="EMBL" id="CAJFCV020000001">
    <property type="protein sequence ID" value="CAG9080813.1"/>
    <property type="molecule type" value="Genomic_DNA"/>
</dbReference>
<feature type="region of interest" description="Disordered" evidence="1">
    <location>
        <begin position="46"/>
        <end position="76"/>
    </location>
</feature>
<evidence type="ECO:0000313" key="3">
    <source>
        <dbReference type="Proteomes" id="UP000095284"/>
    </source>
</evidence>
<dbReference type="WBParaSite" id="BXY_0048700.1">
    <property type="protein sequence ID" value="BXY_0048700.1"/>
    <property type="gene ID" value="BXY_0048700"/>
</dbReference>
<evidence type="ECO:0000313" key="5">
    <source>
        <dbReference type="WBParaSite" id="BXY_0048700.1"/>
    </source>
</evidence>
<dbReference type="Proteomes" id="UP000582659">
    <property type="component" value="Unassembled WGS sequence"/>
</dbReference>
<reference evidence="5" key="1">
    <citation type="submission" date="2016-11" db="UniProtKB">
        <authorList>
            <consortium name="WormBaseParasite"/>
        </authorList>
    </citation>
    <scope>IDENTIFICATION</scope>
</reference>
<evidence type="ECO:0000313" key="2">
    <source>
        <dbReference type="EMBL" id="CAD5208265.1"/>
    </source>
</evidence>
<gene>
    <name evidence="2" type="ORF">BXYJ_LOCUS501</name>
</gene>
<dbReference type="EMBL" id="CAJFDI010000001">
    <property type="protein sequence ID" value="CAD5208265.1"/>
    <property type="molecule type" value="Genomic_DNA"/>
</dbReference>
<evidence type="ECO:0000313" key="4">
    <source>
        <dbReference type="Proteomes" id="UP000659654"/>
    </source>
</evidence>
<proteinExistence type="predicted"/>
<reference evidence="2" key="2">
    <citation type="submission" date="2020-09" db="EMBL/GenBank/DDBJ databases">
        <authorList>
            <person name="Kikuchi T."/>
        </authorList>
    </citation>
    <scope>NUCLEOTIDE SEQUENCE</scope>
    <source>
        <strain evidence="2">Ka4C1</strain>
    </source>
</reference>
<protein>
    <submittedName>
        <fullName evidence="2">(pine wood nematode) hypothetical protein</fullName>
    </submittedName>
</protein>
<evidence type="ECO:0000256" key="1">
    <source>
        <dbReference type="SAM" id="MobiDB-lite"/>
    </source>
</evidence>
<organism evidence="3 5">
    <name type="scientific">Bursaphelenchus xylophilus</name>
    <name type="common">Pinewood nematode worm</name>
    <name type="synonym">Aphelenchoides xylophilus</name>
    <dbReference type="NCBI Taxonomy" id="6326"/>
    <lineage>
        <taxon>Eukaryota</taxon>
        <taxon>Metazoa</taxon>
        <taxon>Ecdysozoa</taxon>
        <taxon>Nematoda</taxon>
        <taxon>Chromadorea</taxon>
        <taxon>Rhabditida</taxon>
        <taxon>Tylenchina</taxon>
        <taxon>Tylenchomorpha</taxon>
        <taxon>Aphelenchoidea</taxon>
        <taxon>Aphelenchoididae</taxon>
        <taxon>Bursaphelenchus</taxon>
    </lineage>
</organism>
<name>A0A1I7RIF6_BURXY</name>
<dbReference type="AlphaFoldDB" id="A0A1I7RIF6"/>